<evidence type="ECO:0000313" key="1">
    <source>
        <dbReference type="EMBL" id="KAJ8884633.1"/>
    </source>
</evidence>
<organism evidence="1 2">
    <name type="scientific">Dryococelus australis</name>
    <dbReference type="NCBI Taxonomy" id="614101"/>
    <lineage>
        <taxon>Eukaryota</taxon>
        <taxon>Metazoa</taxon>
        <taxon>Ecdysozoa</taxon>
        <taxon>Arthropoda</taxon>
        <taxon>Hexapoda</taxon>
        <taxon>Insecta</taxon>
        <taxon>Pterygota</taxon>
        <taxon>Neoptera</taxon>
        <taxon>Polyneoptera</taxon>
        <taxon>Phasmatodea</taxon>
        <taxon>Verophasmatodea</taxon>
        <taxon>Anareolatae</taxon>
        <taxon>Phasmatidae</taxon>
        <taxon>Eurycanthinae</taxon>
        <taxon>Dryococelus</taxon>
    </lineage>
</organism>
<evidence type="ECO:0000313" key="2">
    <source>
        <dbReference type="Proteomes" id="UP001159363"/>
    </source>
</evidence>
<dbReference type="Proteomes" id="UP001159363">
    <property type="component" value="Chromosome 4"/>
</dbReference>
<sequence>MKLFMSLNAPYICKDIFKAQSKTSFKRRTWQKLQNVQTYLLDFNPESNYRIDLYYLFINCLIYELKDKFKSEYNIVTNIKGAIPTFAERFNMKKNMETALFYAGDMPWGLTELECKLNYSDNVPRSACYNMYKETNIINPKKNKIISSLN</sequence>
<gene>
    <name evidence="1" type="ORF">PR048_016490</name>
</gene>
<keyword evidence="2" id="KW-1185">Reference proteome</keyword>
<accession>A0ABQ9HL31</accession>
<name>A0ABQ9HL31_9NEOP</name>
<dbReference type="EMBL" id="JARBHB010000005">
    <property type="protein sequence ID" value="KAJ8884633.1"/>
    <property type="molecule type" value="Genomic_DNA"/>
</dbReference>
<comment type="caution">
    <text evidence="1">The sequence shown here is derived from an EMBL/GenBank/DDBJ whole genome shotgun (WGS) entry which is preliminary data.</text>
</comment>
<protein>
    <submittedName>
        <fullName evidence="1">Uncharacterized protein</fullName>
    </submittedName>
</protein>
<reference evidence="1 2" key="1">
    <citation type="submission" date="2023-02" db="EMBL/GenBank/DDBJ databases">
        <title>LHISI_Scaffold_Assembly.</title>
        <authorList>
            <person name="Stuart O.P."/>
            <person name="Cleave R."/>
            <person name="Magrath M.J.L."/>
            <person name="Mikheyev A.S."/>
        </authorList>
    </citation>
    <scope>NUCLEOTIDE SEQUENCE [LARGE SCALE GENOMIC DNA]</scope>
    <source>
        <strain evidence="1">Daus_M_001</strain>
        <tissue evidence="1">Leg muscle</tissue>
    </source>
</reference>
<proteinExistence type="predicted"/>